<comment type="caution">
    <text evidence="2">The sequence shown here is derived from an EMBL/GenBank/DDBJ whole genome shotgun (WGS) entry which is preliminary data.</text>
</comment>
<feature type="compositionally biased region" description="Basic and acidic residues" evidence="1">
    <location>
        <begin position="324"/>
        <end position="334"/>
    </location>
</feature>
<evidence type="ECO:0000313" key="2">
    <source>
        <dbReference type="EMBL" id="KAK6339627.1"/>
    </source>
</evidence>
<feature type="compositionally biased region" description="Basic residues" evidence="1">
    <location>
        <begin position="291"/>
        <end position="306"/>
    </location>
</feature>
<protein>
    <submittedName>
        <fullName evidence="2">Uncharacterized protein</fullName>
    </submittedName>
</protein>
<feature type="compositionally biased region" description="Acidic residues" evidence="1">
    <location>
        <begin position="335"/>
        <end position="345"/>
    </location>
</feature>
<organism evidence="2 3">
    <name type="scientific">Orbilia javanica</name>
    <dbReference type="NCBI Taxonomy" id="47235"/>
    <lineage>
        <taxon>Eukaryota</taxon>
        <taxon>Fungi</taxon>
        <taxon>Dikarya</taxon>
        <taxon>Ascomycota</taxon>
        <taxon>Pezizomycotina</taxon>
        <taxon>Orbiliomycetes</taxon>
        <taxon>Orbiliales</taxon>
        <taxon>Orbiliaceae</taxon>
        <taxon>Orbilia</taxon>
    </lineage>
</organism>
<reference evidence="2 3" key="1">
    <citation type="submission" date="2019-10" db="EMBL/GenBank/DDBJ databases">
        <authorList>
            <person name="Palmer J.M."/>
        </authorList>
    </citation>
    <scope>NUCLEOTIDE SEQUENCE [LARGE SCALE GENOMIC DNA]</scope>
    <source>
        <strain evidence="2 3">TWF718</strain>
    </source>
</reference>
<evidence type="ECO:0000313" key="3">
    <source>
        <dbReference type="Proteomes" id="UP001313282"/>
    </source>
</evidence>
<name>A0AAN8MUB0_9PEZI</name>
<feature type="compositionally biased region" description="Polar residues" evidence="1">
    <location>
        <begin position="233"/>
        <end position="244"/>
    </location>
</feature>
<dbReference type="Proteomes" id="UP001313282">
    <property type="component" value="Unassembled WGS sequence"/>
</dbReference>
<keyword evidence="3" id="KW-1185">Reference proteome</keyword>
<sequence>MPPINLTFERLCAGTYEANASTIAKYPPQEQALPITMSTYQERQGRRSKARRIIAIDFTNWKNRRCRLTVPARRVMFNLLTENVVYLALHSLERGDKMILYIANENSVEDQFSTYTAINTMAEELELRETPPPMVRLGPVDLWDITKKLIILRGCTSSAEDQLEFFKDIDRDPDEVLIVQKQLNPEKWEWDSDLERETIRKDIRREKSALAKKKKAHSMSGSLQKGEKRVPDSSASSDTNTEQPTKPPKKRPSLGQGTTPTRSQEANRSGTQISPDGGLNHNQTDETSPKTPKRRPRARRGARGGRRGTSEGSVASPLARGAQHRYDSYRHEDTSMDIDVFEDSPETATATGSTNESTLRAPSGDSELPGLENLQVRSRRGTPRRSSLGRGGRGRGSRGRSFNPT</sequence>
<proteinExistence type="predicted"/>
<feature type="compositionally biased region" description="Polar residues" evidence="1">
    <location>
        <begin position="255"/>
        <end position="282"/>
    </location>
</feature>
<dbReference type="EMBL" id="JAVHNR010000006">
    <property type="protein sequence ID" value="KAK6339627.1"/>
    <property type="molecule type" value="Genomic_DNA"/>
</dbReference>
<dbReference type="AlphaFoldDB" id="A0AAN8MUB0"/>
<evidence type="ECO:0000256" key="1">
    <source>
        <dbReference type="SAM" id="MobiDB-lite"/>
    </source>
</evidence>
<gene>
    <name evidence="2" type="ORF">TWF718_009023</name>
</gene>
<feature type="compositionally biased region" description="Polar residues" evidence="1">
    <location>
        <begin position="346"/>
        <end position="360"/>
    </location>
</feature>
<accession>A0AAN8MUB0</accession>
<feature type="region of interest" description="Disordered" evidence="1">
    <location>
        <begin position="208"/>
        <end position="405"/>
    </location>
</feature>